<evidence type="ECO:0000256" key="1">
    <source>
        <dbReference type="ARBA" id="ARBA00001974"/>
    </source>
</evidence>
<evidence type="ECO:0000256" key="5">
    <source>
        <dbReference type="ARBA" id="ARBA00023002"/>
    </source>
</evidence>
<reference evidence="9 10" key="1">
    <citation type="submission" date="2020-10" db="EMBL/GenBank/DDBJ databases">
        <authorList>
            <person name="Castelo-Branco R."/>
            <person name="Eusebio N."/>
            <person name="Adriana R."/>
            <person name="Vieira A."/>
            <person name="Brugerolle De Fraissinette N."/>
            <person name="Rezende De Castro R."/>
            <person name="Schneider M.P."/>
            <person name="Vasconcelos V."/>
            <person name="Leao P.N."/>
        </authorList>
    </citation>
    <scope>NUCLEOTIDE SEQUENCE [LARGE SCALE GENOMIC DNA]</scope>
    <source>
        <strain evidence="9 10">LEGE 00031</strain>
    </source>
</reference>
<evidence type="ECO:0000256" key="6">
    <source>
        <dbReference type="RuleBase" id="RU361217"/>
    </source>
</evidence>
<dbReference type="Gene3D" id="3.50.50.60">
    <property type="entry name" value="FAD/NAD(P)-binding domain"/>
    <property type="match status" value="1"/>
</dbReference>
<dbReference type="InterPro" id="IPR000447">
    <property type="entry name" value="G3P_DH_FAD-dep"/>
</dbReference>
<evidence type="ECO:0000256" key="3">
    <source>
        <dbReference type="ARBA" id="ARBA00022630"/>
    </source>
</evidence>
<dbReference type="PROSITE" id="PS00977">
    <property type="entry name" value="FAD_G3PDH_1"/>
    <property type="match status" value="1"/>
</dbReference>
<dbReference type="EMBL" id="JADEVV010000040">
    <property type="protein sequence ID" value="MBE9254813.1"/>
    <property type="molecule type" value="Genomic_DNA"/>
</dbReference>
<comment type="catalytic activity">
    <reaction evidence="6">
        <text>a quinone + sn-glycerol 3-phosphate = dihydroxyacetone phosphate + a quinol</text>
        <dbReference type="Rhea" id="RHEA:18977"/>
        <dbReference type="ChEBI" id="CHEBI:24646"/>
        <dbReference type="ChEBI" id="CHEBI:57597"/>
        <dbReference type="ChEBI" id="CHEBI:57642"/>
        <dbReference type="ChEBI" id="CHEBI:132124"/>
        <dbReference type="EC" id="1.1.5.3"/>
    </reaction>
</comment>
<dbReference type="PRINTS" id="PR01001">
    <property type="entry name" value="FADG3PDH"/>
</dbReference>
<dbReference type="RefSeq" id="WP_194020322.1">
    <property type="nucleotide sequence ID" value="NZ_JADEVV010000040.1"/>
</dbReference>
<accession>A0ABR9VWL7</accession>
<dbReference type="Pfam" id="PF01266">
    <property type="entry name" value="DAO"/>
    <property type="match status" value="1"/>
</dbReference>
<dbReference type="InterPro" id="IPR036188">
    <property type="entry name" value="FAD/NAD-bd_sf"/>
</dbReference>
<dbReference type="EC" id="1.1.5.3" evidence="6"/>
<dbReference type="InterPro" id="IPR031656">
    <property type="entry name" value="DAO_C"/>
</dbReference>
<protein>
    <recommendedName>
        <fullName evidence="6">Glycerol-3-phosphate dehydrogenase</fullName>
        <ecNumber evidence="6">1.1.5.3</ecNumber>
    </recommendedName>
</protein>
<keyword evidence="5 6" id="KW-0560">Oxidoreductase</keyword>
<evidence type="ECO:0000256" key="4">
    <source>
        <dbReference type="ARBA" id="ARBA00022827"/>
    </source>
</evidence>
<comment type="caution">
    <text evidence="9">The sequence shown here is derived from an EMBL/GenBank/DDBJ whole genome shotgun (WGS) entry which is preliminary data.</text>
</comment>
<dbReference type="PANTHER" id="PTHR11985">
    <property type="entry name" value="GLYCEROL-3-PHOSPHATE DEHYDROGENASE"/>
    <property type="match status" value="1"/>
</dbReference>
<dbReference type="Gene3D" id="3.30.9.10">
    <property type="entry name" value="D-Amino Acid Oxidase, subunit A, domain 2"/>
    <property type="match status" value="1"/>
</dbReference>
<evidence type="ECO:0000259" key="7">
    <source>
        <dbReference type="Pfam" id="PF01266"/>
    </source>
</evidence>
<keyword evidence="3 6" id="KW-0285">Flavoprotein</keyword>
<sequence length="553" mass="61439">MRNFPEIQNTAYDLIVIGGGINGVGTARDGALRGLKTLLIEKDDFASGTSSWSTRLIHGGLRYLEYFEFNLVRESLREREVLLHTAPHLVHPLQLTIPVYDWSSRAYWEIQAGMILYDILSFDKTLPPHRMLRPQQFQQLFRAAEKQGLKGGAQYFDGQVEYAERLDLEVTLSAQNSGAEMLNYVAVTGLEKGENNLITAIHCQDQLSGEKFTVNSTQAIVINTAGPWVDEICGLARRDSEPVAIVNERKIGGTKGSHIVVDPFPGAPASALYVEAFVDKRPYFIIPWLGKYLIGTTDHRYDGSLDQVKASDDEIDYLIAETNRVMPAAQLTRGDVRFTYSGVRPLPYTDGKKAGSITRNHILYDHSADGVNNLISLIGGKLTTYRQVGEEMVDKVYGKLGRSAPPCPTLTQPLPGAEAYSLSLETGMDKYGDRLERHSIQHLFCVYGARAGEVLALVHGAPELGERIIPSLPDIKAQAVFAVQAEMAHTLVDICRRRTAIAMVTDDYGFSALAGICQTLMDHCGWTQGQCDEQIQKYHEYMEQNCIPDYCLN</sequence>
<evidence type="ECO:0000259" key="8">
    <source>
        <dbReference type="Pfam" id="PF16901"/>
    </source>
</evidence>
<dbReference type="GO" id="GO:0004368">
    <property type="term" value="F:glycerol-3-phosphate dehydrogenase (quinone) activity"/>
    <property type="evidence" value="ECO:0007669"/>
    <property type="project" value="UniProtKB-EC"/>
</dbReference>
<proteinExistence type="inferred from homology"/>
<gene>
    <name evidence="9" type="primary">glpD</name>
    <name evidence="9" type="ORF">IQ217_13390</name>
</gene>
<dbReference type="SUPFAM" id="SSF51905">
    <property type="entry name" value="FAD/NAD(P)-binding domain"/>
    <property type="match status" value="1"/>
</dbReference>
<evidence type="ECO:0000313" key="10">
    <source>
        <dbReference type="Proteomes" id="UP000658720"/>
    </source>
</evidence>
<dbReference type="Gene3D" id="1.10.8.870">
    <property type="entry name" value="Alpha-glycerophosphate oxidase, cap domain"/>
    <property type="match status" value="1"/>
</dbReference>
<keyword evidence="10" id="KW-1185">Reference proteome</keyword>
<dbReference type="InterPro" id="IPR006076">
    <property type="entry name" value="FAD-dep_OxRdtase"/>
</dbReference>
<organism evidence="9 10">
    <name type="scientific">Synechocystis salina LEGE 00031</name>
    <dbReference type="NCBI Taxonomy" id="1828736"/>
    <lineage>
        <taxon>Bacteria</taxon>
        <taxon>Bacillati</taxon>
        <taxon>Cyanobacteriota</taxon>
        <taxon>Cyanophyceae</taxon>
        <taxon>Synechococcales</taxon>
        <taxon>Merismopediaceae</taxon>
        <taxon>Synechocystis</taxon>
    </lineage>
</organism>
<dbReference type="PANTHER" id="PTHR11985:SF15">
    <property type="entry name" value="GLYCEROL-3-PHOSPHATE DEHYDROGENASE, MITOCHONDRIAL"/>
    <property type="match status" value="1"/>
</dbReference>
<evidence type="ECO:0000313" key="9">
    <source>
        <dbReference type="EMBL" id="MBE9254813.1"/>
    </source>
</evidence>
<dbReference type="Pfam" id="PF16901">
    <property type="entry name" value="DAO_C"/>
    <property type="match status" value="1"/>
</dbReference>
<feature type="domain" description="FAD dependent oxidoreductase" evidence="7">
    <location>
        <begin position="13"/>
        <end position="384"/>
    </location>
</feature>
<feature type="domain" description="Alpha-glycerophosphate oxidase C-terminal" evidence="8">
    <location>
        <begin position="407"/>
        <end position="529"/>
    </location>
</feature>
<dbReference type="InterPro" id="IPR038299">
    <property type="entry name" value="DAO_C_sf"/>
</dbReference>
<comment type="similarity">
    <text evidence="2 6">Belongs to the FAD-dependent glycerol-3-phosphate dehydrogenase family.</text>
</comment>
<dbReference type="Proteomes" id="UP000658720">
    <property type="component" value="Unassembled WGS sequence"/>
</dbReference>
<keyword evidence="4" id="KW-0274">FAD</keyword>
<evidence type="ECO:0000256" key="2">
    <source>
        <dbReference type="ARBA" id="ARBA00007330"/>
    </source>
</evidence>
<name>A0ABR9VWL7_9SYNC</name>
<comment type="cofactor">
    <cofactor evidence="1 6">
        <name>FAD</name>
        <dbReference type="ChEBI" id="CHEBI:57692"/>
    </cofactor>
</comment>
<dbReference type="NCBIfam" id="NF008899">
    <property type="entry name" value="PRK12266.1"/>
    <property type="match status" value="1"/>
</dbReference>